<evidence type="ECO:0000256" key="1">
    <source>
        <dbReference type="SAM" id="MobiDB-lite"/>
    </source>
</evidence>
<accession>A0A7S4A3R1</accession>
<protein>
    <submittedName>
        <fullName evidence="2">Uncharacterized protein</fullName>
    </submittedName>
</protein>
<reference evidence="3" key="2">
    <citation type="submission" date="2021-11" db="EMBL/GenBank/DDBJ databases">
        <authorList>
            <consortium name="Genoscope - CEA"/>
            <person name="William W."/>
        </authorList>
    </citation>
    <scope>NUCLEOTIDE SEQUENCE</scope>
</reference>
<gene>
    <name evidence="2" type="ORF">PCAL00307_LOCUS18046</name>
    <name evidence="3" type="ORF">PECAL_4P27820</name>
</gene>
<name>A0A7S4A3R1_9STRA</name>
<proteinExistence type="predicted"/>
<dbReference type="Gene3D" id="1.25.40.20">
    <property type="entry name" value="Ankyrin repeat-containing domain"/>
    <property type="match status" value="1"/>
</dbReference>
<dbReference type="InterPro" id="IPR036770">
    <property type="entry name" value="Ankyrin_rpt-contain_sf"/>
</dbReference>
<feature type="region of interest" description="Disordered" evidence="1">
    <location>
        <begin position="1"/>
        <end position="25"/>
    </location>
</feature>
<evidence type="ECO:0000313" key="4">
    <source>
        <dbReference type="Proteomes" id="UP000789595"/>
    </source>
</evidence>
<dbReference type="EMBL" id="HBIW01020937">
    <property type="protein sequence ID" value="CAE0702601.1"/>
    <property type="molecule type" value="Transcribed_RNA"/>
</dbReference>
<organism evidence="2">
    <name type="scientific">Pelagomonas calceolata</name>
    <dbReference type="NCBI Taxonomy" id="35677"/>
    <lineage>
        <taxon>Eukaryota</taxon>
        <taxon>Sar</taxon>
        <taxon>Stramenopiles</taxon>
        <taxon>Ochrophyta</taxon>
        <taxon>Pelagophyceae</taxon>
        <taxon>Pelagomonadales</taxon>
        <taxon>Pelagomonadaceae</taxon>
        <taxon>Pelagomonas</taxon>
    </lineage>
</organism>
<reference evidence="2" key="1">
    <citation type="submission" date="2021-01" db="EMBL/GenBank/DDBJ databases">
        <authorList>
            <person name="Corre E."/>
            <person name="Pelletier E."/>
            <person name="Niang G."/>
            <person name="Scheremetjew M."/>
            <person name="Finn R."/>
            <person name="Kale V."/>
            <person name="Holt S."/>
            <person name="Cochrane G."/>
            <person name="Meng A."/>
            <person name="Brown T."/>
            <person name="Cohen L."/>
        </authorList>
    </citation>
    <scope>NUCLEOTIDE SEQUENCE</scope>
    <source>
        <strain evidence="2">CCMP1756</strain>
    </source>
</reference>
<sequence>MPKSNKTKDHKRPRARHRRAPKRAAVVADPRPLNRRVWPSLVAPILDHLLIEHVMYYTCVAKLFNDAVPFLSVVEQRKVAEHAPDRDKARHVLWQPAVWLRLSRARQVTLAIETPEALLHLAGLATASRRSWEVIDLFCSFQSDVESEGVVAQALGGLADALRHGALPELESLTVHCRGEANDWTTKLGRGAPPDVNAALAKLCVALPPYLAVTCAVEWTLAPSVCARVLADRPEVDVNRSKAYLPSALTTWADAADDSDASMKILRLLLARGADVRGGDADPSSPLSNVVHNGAARGVEALLAAGADPDAGRAVGPPLLMGCGVWHDGDVLCPCCWLGRSPAGGSDPELPQRRVAVVKALLDAGADPLRAHACAPRLTPQKAIVEHLRTLERDGDESVPDAPGGCAKHHMKAQKHIFANALHDMLAHVTEATERLARQRGDAPPTPILVVDAERRRALGLEE</sequence>
<dbReference type="EMBL" id="CAKKNE010000004">
    <property type="protein sequence ID" value="CAH0375447.1"/>
    <property type="molecule type" value="Genomic_DNA"/>
</dbReference>
<dbReference type="SUPFAM" id="SSF48403">
    <property type="entry name" value="Ankyrin repeat"/>
    <property type="match status" value="1"/>
</dbReference>
<keyword evidence="4" id="KW-1185">Reference proteome</keyword>
<dbReference type="AlphaFoldDB" id="A0A7S4A3R1"/>
<dbReference type="Proteomes" id="UP000789595">
    <property type="component" value="Unassembled WGS sequence"/>
</dbReference>
<evidence type="ECO:0000313" key="3">
    <source>
        <dbReference type="EMBL" id="CAH0375447.1"/>
    </source>
</evidence>
<evidence type="ECO:0000313" key="2">
    <source>
        <dbReference type="EMBL" id="CAE0702601.1"/>
    </source>
</evidence>
<feature type="compositionally biased region" description="Basic residues" evidence="1">
    <location>
        <begin position="8"/>
        <end position="22"/>
    </location>
</feature>
<dbReference type="OrthoDB" id="10643266at2759"/>